<reference evidence="2 3" key="1">
    <citation type="journal article" date="2013" name="Archaea">
        <title>PH1: An Archaeovirus of Haloarcula hispanica Related to SH1 and HHIV-2.</title>
        <authorList>
            <person name="Porter K."/>
            <person name="Tang S.-L."/>
            <person name="Chen C.-P."/>
            <person name="Chiang P.-W."/>
            <person name="Hong M.-J."/>
            <person name="Dyall-Smith M.L."/>
        </authorList>
    </citation>
    <scope>NUCLEOTIDE SEQUENCE [LARGE SCALE GENOMIC DNA]</scope>
    <source>
        <strain evidence="2">1</strain>
    </source>
</reference>
<feature type="region of interest" description="Disordered" evidence="1">
    <location>
        <begin position="1"/>
        <end position="51"/>
    </location>
</feature>
<name>M4JFE9_9VIRU</name>
<sequence length="51" mass="5324">MTNENRGGEGGNLPGNMDQSPERGGCRAPNRDPGVHQFTLPAQTIFGGGRA</sequence>
<protein>
    <submittedName>
        <fullName evidence="2">Uncharacterized protein</fullName>
    </submittedName>
</protein>
<evidence type="ECO:0000313" key="3">
    <source>
        <dbReference type="Proteomes" id="UP000012173"/>
    </source>
</evidence>
<accession>M4JFE9</accession>
<dbReference type="Proteomes" id="UP000012173">
    <property type="component" value="Segment"/>
</dbReference>
<gene>
    <name evidence="2" type="ORF">HhPH1_gp39</name>
</gene>
<dbReference type="EMBL" id="KC252997">
    <property type="protein sequence ID" value="AGC65564.1"/>
    <property type="molecule type" value="Genomic_DNA"/>
</dbReference>
<dbReference type="RefSeq" id="YP_007761628.1">
    <property type="nucleotide sequence ID" value="NC_020998.1"/>
</dbReference>
<keyword evidence="3" id="KW-1185">Reference proteome</keyword>
<dbReference type="GeneID" id="15152042"/>
<evidence type="ECO:0000256" key="1">
    <source>
        <dbReference type="SAM" id="MobiDB-lite"/>
    </source>
</evidence>
<dbReference type="OrthoDB" id="40919at10239"/>
<dbReference type="KEGG" id="vg:15152042"/>
<evidence type="ECO:0000313" key="2">
    <source>
        <dbReference type="EMBL" id="AGC65564.1"/>
    </source>
</evidence>
<proteinExistence type="predicted"/>
<organism evidence="2 3">
    <name type="scientific">Haloarcula hispanica virus PH1</name>
    <dbReference type="NCBI Taxonomy" id="1282967"/>
    <lineage>
        <taxon>Viruses</taxon>
        <taxon>Singelaviria</taxon>
        <taxon>Helvetiavirae</taxon>
        <taxon>Dividoviricota</taxon>
        <taxon>Laserviricetes</taxon>
        <taxon>Halopanivirales</taxon>
        <taxon>Sphaerolipoviridae</taxon>
        <taxon>Alphasphaerolipovirus</taxon>
        <taxon>Alphasphaerolipovirus pinkense</taxon>
    </lineage>
</organism>
<feature type="compositionally biased region" description="Basic and acidic residues" evidence="1">
    <location>
        <begin position="20"/>
        <end position="34"/>
    </location>
</feature>